<dbReference type="RefSeq" id="WP_131575601.1">
    <property type="nucleotide sequence ID" value="NZ_CBCSAJ010000037.1"/>
</dbReference>
<name>A0ABW4DW72_9RHOB</name>
<keyword evidence="2" id="KW-1185">Reference proteome</keyword>
<proteinExistence type="predicted"/>
<gene>
    <name evidence="1" type="ORF">ACFQ5P_06980</name>
</gene>
<organism evidence="1 2">
    <name type="scientific">Paracoccus nototheniae</name>
    <dbReference type="NCBI Taxonomy" id="2489002"/>
    <lineage>
        <taxon>Bacteria</taxon>
        <taxon>Pseudomonadati</taxon>
        <taxon>Pseudomonadota</taxon>
        <taxon>Alphaproteobacteria</taxon>
        <taxon>Rhodobacterales</taxon>
        <taxon>Paracoccaceae</taxon>
        <taxon>Paracoccus</taxon>
    </lineage>
</organism>
<evidence type="ECO:0000313" key="1">
    <source>
        <dbReference type="EMBL" id="MFD1481033.1"/>
    </source>
</evidence>
<dbReference type="Proteomes" id="UP001597302">
    <property type="component" value="Unassembled WGS sequence"/>
</dbReference>
<dbReference type="Gene3D" id="3.40.190.10">
    <property type="entry name" value="Periplasmic binding protein-like II"/>
    <property type="match status" value="1"/>
</dbReference>
<evidence type="ECO:0000313" key="2">
    <source>
        <dbReference type="Proteomes" id="UP001597302"/>
    </source>
</evidence>
<accession>A0ABW4DW72</accession>
<protein>
    <submittedName>
        <fullName evidence="1">Uncharacterized protein</fullName>
    </submittedName>
</protein>
<sequence>MPEGHELAEKLAVSIHDLVRYPFIGVDPSDHYGQTLARPFDDAGHEIRAWLCTMPGSRFSFMTNSR</sequence>
<dbReference type="EMBL" id="JBHTOQ010000017">
    <property type="protein sequence ID" value="MFD1481033.1"/>
    <property type="molecule type" value="Genomic_DNA"/>
</dbReference>
<comment type="caution">
    <text evidence="1">The sequence shown here is derived from an EMBL/GenBank/DDBJ whole genome shotgun (WGS) entry which is preliminary data.</text>
</comment>
<reference evidence="2" key="1">
    <citation type="journal article" date="2019" name="Int. J. Syst. Evol. Microbiol.">
        <title>The Global Catalogue of Microorganisms (GCM) 10K type strain sequencing project: providing services to taxonomists for standard genome sequencing and annotation.</title>
        <authorList>
            <consortium name="The Broad Institute Genomics Platform"/>
            <consortium name="The Broad Institute Genome Sequencing Center for Infectious Disease"/>
            <person name="Wu L."/>
            <person name="Ma J."/>
        </authorList>
    </citation>
    <scope>NUCLEOTIDE SEQUENCE [LARGE SCALE GENOMIC DNA]</scope>
    <source>
        <strain evidence="2">CCM 8875</strain>
    </source>
</reference>